<dbReference type="InterPro" id="IPR050091">
    <property type="entry name" value="PKS_NRPS_Biosynth_Enz"/>
</dbReference>
<dbReference type="Gene3D" id="3.40.47.10">
    <property type="match status" value="1"/>
</dbReference>
<dbReference type="RefSeq" id="WP_193905994.1">
    <property type="nucleotide sequence ID" value="NZ_JADEXG010000015.1"/>
</dbReference>
<feature type="domain" description="Carrier" evidence="4">
    <location>
        <begin position="1452"/>
        <end position="1530"/>
    </location>
</feature>
<dbReference type="Pfam" id="PF02801">
    <property type="entry name" value="Ketoacyl-synt_C"/>
    <property type="match status" value="1"/>
</dbReference>
<dbReference type="SUPFAM" id="SSF52151">
    <property type="entry name" value="FabD/lysophospholipase-like"/>
    <property type="match status" value="1"/>
</dbReference>
<dbReference type="InterPro" id="IPR001227">
    <property type="entry name" value="Ac_transferase_dom_sf"/>
</dbReference>
<dbReference type="InterPro" id="IPR014043">
    <property type="entry name" value="Acyl_transferase_dom"/>
</dbReference>
<dbReference type="Pfam" id="PF22621">
    <property type="entry name" value="CurL-like_PKS_C"/>
    <property type="match status" value="1"/>
</dbReference>
<dbReference type="EMBL" id="JADEXG010000015">
    <property type="protein sequence ID" value="MBE9077337.1"/>
    <property type="molecule type" value="Genomic_DNA"/>
</dbReference>
<dbReference type="PROSITE" id="PS00606">
    <property type="entry name" value="KS3_1"/>
    <property type="match status" value="1"/>
</dbReference>
<comment type="caution">
    <text evidence="6">The sequence shown here is derived from an EMBL/GenBank/DDBJ whole genome shotgun (WGS) entry which is preliminary data.</text>
</comment>
<dbReference type="Pfam" id="PF00698">
    <property type="entry name" value="Acyl_transf_1"/>
    <property type="match status" value="1"/>
</dbReference>
<dbReference type="InterPro" id="IPR018201">
    <property type="entry name" value="Ketoacyl_synth_AS"/>
</dbReference>
<dbReference type="GO" id="GO:0004312">
    <property type="term" value="F:fatty acid synthase activity"/>
    <property type="evidence" value="ECO:0007669"/>
    <property type="project" value="TreeGrafter"/>
</dbReference>
<dbReference type="PROSITE" id="PS52004">
    <property type="entry name" value="KS3_2"/>
    <property type="match status" value="1"/>
</dbReference>
<protein>
    <submittedName>
        <fullName evidence="6">Type I polyketide synthase</fullName>
    </submittedName>
</protein>
<dbReference type="InterPro" id="IPR009081">
    <property type="entry name" value="PP-bd_ACP"/>
</dbReference>
<dbReference type="SMART" id="SM00823">
    <property type="entry name" value="PKS_PP"/>
    <property type="match status" value="1"/>
</dbReference>
<dbReference type="Pfam" id="PF00109">
    <property type="entry name" value="ketoacyl-synt"/>
    <property type="match status" value="1"/>
</dbReference>
<feature type="domain" description="Ketosynthase family 3 (KS3)" evidence="5">
    <location>
        <begin position="36"/>
        <end position="459"/>
    </location>
</feature>
<dbReference type="PANTHER" id="PTHR43775:SF37">
    <property type="entry name" value="SI:DKEY-61P9.11"/>
    <property type="match status" value="1"/>
</dbReference>
<dbReference type="InterPro" id="IPR020841">
    <property type="entry name" value="PKS_Beta-ketoAc_synthase_dom"/>
</dbReference>
<dbReference type="GO" id="GO:0071770">
    <property type="term" value="P:DIM/DIP cell wall layer assembly"/>
    <property type="evidence" value="ECO:0007669"/>
    <property type="project" value="TreeGrafter"/>
</dbReference>
<evidence type="ECO:0000256" key="3">
    <source>
        <dbReference type="ARBA" id="ARBA00022679"/>
    </source>
</evidence>
<dbReference type="Gene3D" id="3.40.50.720">
    <property type="entry name" value="NAD(P)-binding Rossmann-like Domain"/>
    <property type="match status" value="1"/>
</dbReference>
<dbReference type="GO" id="GO:0031177">
    <property type="term" value="F:phosphopantetheine binding"/>
    <property type="evidence" value="ECO:0007669"/>
    <property type="project" value="InterPro"/>
</dbReference>
<keyword evidence="2" id="KW-0597">Phosphoprotein</keyword>
<reference evidence="6" key="1">
    <citation type="submission" date="2020-10" db="EMBL/GenBank/DDBJ databases">
        <authorList>
            <person name="Castelo-Branco R."/>
            <person name="Eusebio N."/>
            <person name="Adriana R."/>
            <person name="Vieira A."/>
            <person name="Brugerolle De Fraissinette N."/>
            <person name="Rezende De Castro R."/>
            <person name="Schneider M.P."/>
            <person name="Vasconcelos V."/>
            <person name="Leao P.N."/>
        </authorList>
    </citation>
    <scope>NUCLEOTIDE SEQUENCE</scope>
    <source>
        <strain evidence="6">LEGE 07310</strain>
    </source>
</reference>
<organism evidence="6 7">
    <name type="scientific">Vasconcelosia minhoensis LEGE 07310</name>
    <dbReference type="NCBI Taxonomy" id="915328"/>
    <lineage>
        <taxon>Bacteria</taxon>
        <taxon>Bacillati</taxon>
        <taxon>Cyanobacteriota</taxon>
        <taxon>Cyanophyceae</taxon>
        <taxon>Nodosilineales</taxon>
        <taxon>Cymatolegaceae</taxon>
        <taxon>Vasconcelosia</taxon>
        <taxon>Vasconcelosia minhoensis</taxon>
    </lineage>
</organism>
<dbReference type="Gene3D" id="3.40.366.10">
    <property type="entry name" value="Malonyl-Coenzyme A Acyl Carrier Protein, domain 2"/>
    <property type="match status" value="1"/>
</dbReference>
<dbReference type="GO" id="GO:0005737">
    <property type="term" value="C:cytoplasm"/>
    <property type="evidence" value="ECO:0007669"/>
    <property type="project" value="TreeGrafter"/>
</dbReference>
<dbReference type="InterPro" id="IPR016036">
    <property type="entry name" value="Malonyl_transacylase_ACP-bd"/>
</dbReference>
<keyword evidence="7" id="KW-1185">Reference proteome</keyword>
<dbReference type="Pfam" id="PF08659">
    <property type="entry name" value="KR"/>
    <property type="match status" value="1"/>
</dbReference>
<dbReference type="InterPro" id="IPR020806">
    <property type="entry name" value="PKS_PP-bd"/>
</dbReference>
<dbReference type="InterPro" id="IPR016039">
    <property type="entry name" value="Thiolase-like"/>
</dbReference>
<dbReference type="FunFam" id="3.40.366.10:FF:000002">
    <property type="entry name" value="Probable polyketide synthase 2"/>
    <property type="match status" value="1"/>
</dbReference>
<dbReference type="InterPro" id="IPR016035">
    <property type="entry name" value="Acyl_Trfase/lysoPLipase"/>
</dbReference>
<name>A0A8J7AWS2_9CYAN</name>
<dbReference type="GO" id="GO:0004315">
    <property type="term" value="F:3-oxoacyl-[acyl-carrier-protein] synthase activity"/>
    <property type="evidence" value="ECO:0007669"/>
    <property type="project" value="InterPro"/>
</dbReference>
<dbReference type="SMART" id="SM00822">
    <property type="entry name" value="PKS_KR"/>
    <property type="match status" value="1"/>
</dbReference>
<dbReference type="InterPro" id="IPR014031">
    <property type="entry name" value="Ketoacyl_synth_C"/>
</dbReference>
<dbReference type="CDD" id="cd08955">
    <property type="entry name" value="KR_2_FAS_SDR_x"/>
    <property type="match status" value="1"/>
</dbReference>
<dbReference type="Proteomes" id="UP000636505">
    <property type="component" value="Unassembled WGS sequence"/>
</dbReference>
<proteinExistence type="predicted"/>
<dbReference type="InterPro" id="IPR013968">
    <property type="entry name" value="PKS_KR"/>
</dbReference>
<dbReference type="CDD" id="cd00833">
    <property type="entry name" value="PKS"/>
    <property type="match status" value="1"/>
</dbReference>
<accession>A0A8J7AWS2</accession>
<dbReference type="InterPro" id="IPR036736">
    <property type="entry name" value="ACP-like_sf"/>
</dbReference>
<dbReference type="FunFam" id="3.40.47.10:FF:000019">
    <property type="entry name" value="Polyketide synthase type I"/>
    <property type="match status" value="1"/>
</dbReference>
<evidence type="ECO:0000256" key="1">
    <source>
        <dbReference type="ARBA" id="ARBA00022450"/>
    </source>
</evidence>
<dbReference type="PROSITE" id="PS50075">
    <property type="entry name" value="CARRIER"/>
    <property type="match status" value="1"/>
</dbReference>
<dbReference type="SMART" id="SM00827">
    <property type="entry name" value="PKS_AT"/>
    <property type="match status" value="1"/>
</dbReference>
<dbReference type="GO" id="GO:0005886">
    <property type="term" value="C:plasma membrane"/>
    <property type="evidence" value="ECO:0007669"/>
    <property type="project" value="TreeGrafter"/>
</dbReference>
<evidence type="ECO:0000259" key="5">
    <source>
        <dbReference type="PROSITE" id="PS52004"/>
    </source>
</evidence>
<evidence type="ECO:0000259" key="4">
    <source>
        <dbReference type="PROSITE" id="PS50075"/>
    </source>
</evidence>
<dbReference type="SMART" id="SM01294">
    <property type="entry name" value="PKS_PP_betabranch"/>
    <property type="match status" value="1"/>
</dbReference>
<keyword evidence="3" id="KW-0808">Transferase</keyword>
<dbReference type="SMART" id="SM00825">
    <property type="entry name" value="PKS_KS"/>
    <property type="match status" value="1"/>
</dbReference>
<dbReference type="InterPro" id="IPR036291">
    <property type="entry name" value="NAD(P)-bd_dom_sf"/>
</dbReference>
<dbReference type="GO" id="GO:0006633">
    <property type="term" value="P:fatty acid biosynthetic process"/>
    <property type="evidence" value="ECO:0007669"/>
    <property type="project" value="InterPro"/>
</dbReference>
<dbReference type="SUPFAM" id="SSF55048">
    <property type="entry name" value="Probable ACP-binding domain of malonyl-CoA ACP transacylase"/>
    <property type="match status" value="1"/>
</dbReference>
<dbReference type="Pfam" id="PF00550">
    <property type="entry name" value="PP-binding"/>
    <property type="match status" value="1"/>
</dbReference>
<dbReference type="SUPFAM" id="SSF51735">
    <property type="entry name" value="NAD(P)-binding Rossmann-fold domains"/>
    <property type="match status" value="2"/>
</dbReference>
<evidence type="ECO:0000313" key="7">
    <source>
        <dbReference type="Proteomes" id="UP000636505"/>
    </source>
</evidence>
<keyword evidence="1" id="KW-0596">Phosphopantetheine</keyword>
<dbReference type="InterPro" id="IPR057326">
    <property type="entry name" value="KR_dom"/>
</dbReference>
<dbReference type="InterPro" id="IPR014030">
    <property type="entry name" value="Ketoacyl_synth_N"/>
</dbReference>
<dbReference type="SUPFAM" id="SSF53901">
    <property type="entry name" value="Thiolase-like"/>
    <property type="match status" value="1"/>
</dbReference>
<dbReference type="Gene3D" id="1.10.1200.10">
    <property type="entry name" value="ACP-like"/>
    <property type="match status" value="1"/>
</dbReference>
<dbReference type="Gene3D" id="3.30.70.3290">
    <property type="match status" value="1"/>
</dbReference>
<evidence type="ECO:0000256" key="2">
    <source>
        <dbReference type="ARBA" id="ARBA00022553"/>
    </source>
</evidence>
<dbReference type="PANTHER" id="PTHR43775">
    <property type="entry name" value="FATTY ACID SYNTHASE"/>
    <property type="match status" value="1"/>
</dbReference>
<dbReference type="SUPFAM" id="SSF47336">
    <property type="entry name" value="ACP-like"/>
    <property type="match status" value="1"/>
</dbReference>
<evidence type="ECO:0000313" key="6">
    <source>
        <dbReference type="EMBL" id="MBE9077337.1"/>
    </source>
</evidence>
<gene>
    <name evidence="6" type="ORF">IQ241_08515</name>
</gene>
<sequence length="1573" mass="169984">MSHTEDPKTALSPTKRALLALKDMQAKLEASERDRVEPIAIVGMGCRFPGSNTLDEFWQLLHSGTDAIGQTPDDRWSMVQVYHPEPGTPGKLYARAGGYLDQVDQFDPLFFGISPREAVSMDPQQRLLLEVGWEALEQAGYVPQSLINSQTGLFVGIMNLDYFQLATELSLIDPHTATGNAFSVTAGRLAYTFGFQGPCMAVDTACSSSLVSVHLACQSLRSRECNLAMAAGVNLILTPVGTINECQARMLAPDGHCKTFDAQADGYARGEGCGVVMLKRLSDAEADGDRILAVIRGSAVNQDGRSGGLTVPNGPSQQTVIRRALENGGVKPEEVSYVEAHGTGTALGDPIELRALGAVFGANRPADRPLIVGSVKTNFGHLESAAGVAGLIKLVLSLQHLEIPPHLNFETPNPHIPWEQLPIQIPTQPTPWQPLHDKHIAGLSSFGFSGTNAHLLVEAAPEPKPVACDRESQLLTLSAKSEAALNELVQSYVHHLSAHPEQSLADICYTANTGRTAYDHRLAAVADSAEGLRQQLEAFPQAPSIVCRQIAETGRPKIAFLFTGQGSQSLNMGRQLSETQPVFRETLEQCDRILQPLLGQSILDVIYPPTGHSPLNQTAYTQPALFAIEYALSELWRSWGVKPDIVLGHSIGEYVAACVAGVYSLEDGLKLIVERGRLMQALPAGGQMAAVIASYEQVSKAIAPYGDAVAIAAINGPQNTVISGVGESVQSVLRQLEADGIDVHPLHVSHAFHSPLMTPMLAAFQQQAAAIALRPPKVPIVSSVTGEIVTHEVTQPNYWRRQVRHSVNFAKAMQTLADQGYELFLEVGPHPVLLGMGRQCRTPGSGTWLPSLRRGQPDWTQMLTSLGMLWTQGTPIRWAAVEPTPRSRVSLPTYPFQRSRYWVKSENSRWAAQSPVQSPTELSSPIAASDALYEVQWQIVPTEFEAAENQSTAGHWLIFADQQGVGQALAQRLSEPGTTCELVYAYRSPQTVGQVLNPAEPEIFSTQLRSLLAAQPCQGIVHLWSLDLTEESWADMEAAQRLGSGSVLQLVQAVRQQAATPRLWLATQGAQALSERPVALAQAPLWGLGRVLPLEHPELWGGLIDLDPADNSPMAQADIVLRLMQTAAAEDYLAVRDRQIYTARLAPTQRSAVVPFKPKNDSRYLITGGFGSLGLSLAHWLVEQGATHLTLLGRTALPTRSQWPNLPADSKVAQRVQAVQALEAKGAQVEVLQADVSNWEQMTAAFAQLQGSAQPLKGIFHAAGLVAEQPLAEMSQAELQTIMRPKLLGTWYLHQLSRQLSQKMPLEQFVCFSSIASIWGSFGQGHYAAGNAFLDAIAHHRHALGLPALSINWGPWAEGGMASDEIQALLKRVGIETWQPQTALDLLGMLMSQATAQITAARVDWSRFKSVYEIKGARSLLADLGTPAAELKQSDHGPSDFLAGLTTTPQAQRKAYLIAYLKAEVAQVLGLPPTETLSLRQGFTELGLDSLMAVDLKGRLEAGLGKTLSSTLAFNYPNLETLADYLAQAVLEIEPVESAAAAEVPEPATELEALSEDDLAALLDQELAAVGSP</sequence>